<dbReference type="EMBL" id="FOJO01000002">
    <property type="protein sequence ID" value="SFA40889.1"/>
    <property type="molecule type" value="Genomic_DNA"/>
</dbReference>
<dbReference type="OrthoDB" id="9813368at2"/>
<dbReference type="Proteomes" id="UP000182312">
    <property type="component" value="Unassembled WGS sequence"/>
</dbReference>
<evidence type="ECO:0000256" key="4">
    <source>
        <dbReference type="ARBA" id="ARBA00022807"/>
    </source>
</evidence>
<evidence type="ECO:0000256" key="2">
    <source>
        <dbReference type="ARBA" id="ARBA00022670"/>
    </source>
</evidence>
<dbReference type="Pfam" id="PF00877">
    <property type="entry name" value="NLPC_P60"/>
    <property type="match status" value="1"/>
</dbReference>
<dbReference type="Gene3D" id="3.90.1720.10">
    <property type="entry name" value="endopeptidase domain like (from Nostoc punctiforme)"/>
    <property type="match status" value="1"/>
</dbReference>
<evidence type="ECO:0000313" key="7">
    <source>
        <dbReference type="Proteomes" id="UP000182312"/>
    </source>
</evidence>
<proteinExistence type="inferred from homology"/>
<dbReference type="InterPro" id="IPR000064">
    <property type="entry name" value="NLP_P60_dom"/>
</dbReference>
<evidence type="ECO:0000259" key="5">
    <source>
        <dbReference type="PROSITE" id="PS51935"/>
    </source>
</evidence>
<organism evidence="6 7">
    <name type="scientific">Paracoccus halophilus</name>
    <dbReference type="NCBI Taxonomy" id="376733"/>
    <lineage>
        <taxon>Bacteria</taxon>
        <taxon>Pseudomonadati</taxon>
        <taxon>Pseudomonadota</taxon>
        <taxon>Alphaproteobacteria</taxon>
        <taxon>Rhodobacterales</taxon>
        <taxon>Paracoccaceae</taxon>
        <taxon>Paracoccus</taxon>
    </lineage>
</organism>
<dbReference type="RefSeq" id="WP_074948004.1">
    <property type="nucleotide sequence ID" value="NZ_FOJO01000002.1"/>
</dbReference>
<feature type="domain" description="NlpC/P60" evidence="5">
    <location>
        <begin position="155"/>
        <end position="276"/>
    </location>
</feature>
<dbReference type="PANTHER" id="PTHR47359:SF3">
    <property type="entry name" value="NLP_P60 DOMAIN-CONTAINING PROTEIN-RELATED"/>
    <property type="match status" value="1"/>
</dbReference>
<dbReference type="GO" id="GO:0008234">
    <property type="term" value="F:cysteine-type peptidase activity"/>
    <property type="evidence" value="ECO:0007669"/>
    <property type="project" value="UniProtKB-KW"/>
</dbReference>
<protein>
    <submittedName>
        <fullName evidence="6">Cell wall-associated hydrolase, NlpC family</fullName>
    </submittedName>
</protein>
<gene>
    <name evidence="6" type="ORF">SAMN04487972_10249</name>
</gene>
<dbReference type="Pfam" id="PF18348">
    <property type="entry name" value="SH3_16"/>
    <property type="match status" value="1"/>
</dbReference>
<reference evidence="6 7" key="1">
    <citation type="submission" date="2016-10" db="EMBL/GenBank/DDBJ databases">
        <authorList>
            <person name="de Groot N.N."/>
        </authorList>
    </citation>
    <scope>NUCLEOTIDE SEQUENCE [LARGE SCALE GENOMIC DNA]</scope>
    <source>
        <strain evidence="6 7">CGMCC 1.6117</strain>
    </source>
</reference>
<keyword evidence="2" id="KW-0645">Protease</keyword>
<dbReference type="InterPro" id="IPR041382">
    <property type="entry name" value="SH3_16"/>
</dbReference>
<accession>A0A1I0SN20</accession>
<dbReference type="InterPro" id="IPR038765">
    <property type="entry name" value="Papain-like_cys_pep_sf"/>
</dbReference>
<dbReference type="SUPFAM" id="SSF54001">
    <property type="entry name" value="Cysteine proteinases"/>
    <property type="match status" value="1"/>
</dbReference>
<comment type="similarity">
    <text evidence="1">Belongs to the peptidase C40 family.</text>
</comment>
<dbReference type="PANTHER" id="PTHR47359">
    <property type="entry name" value="PEPTIDOGLYCAN DL-ENDOPEPTIDASE CWLO"/>
    <property type="match status" value="1"/>
</dbReference>
<evidence type="ECO:0000313" key="6">
    <source>
        <dbReference type="EMBL" id="SFA40889.1"/>
    </source>
</evidence>
<evidence type="ECO:0000256" key="3">
    <source>
        <dbReference type="ARBA" id="ARBA00022801"/>
    </source>
</evidence>
<dbReference type="PROSITE" id="PS51935">
    <property type="entry name" value="NLPC_P60"/>
    <property type="match status" value="1"/>
</dbReference>
<sequence length="284" mass="30138">MNAAPTDRRLTPATERIALETLRGVIARPAYTPGRPARLTVPLADLHRAPAGARDRQIGFGADLTVIDENDGWAFVQTALDGYCGWIRAGEIGERACAITHRVDAAATHIYAEPDLKSPESAALSLGARLSVTALRNNFARLAQGDWVPVQHISDQAARDPAGMAERLLGTPYLWGGNSRWGIDCSGLVQAGLTACAIPCPGDSDLQEAAFAPVPDAIRRNDLLFWPGHVAMALDGERMIHATAFAMAVIVEPIAQAMARIEAAGQGPFRGARRPPPAATGAFP</sequence>
<evidence type="ECO:0000256" key="1">
    <source>
        <dbReference type="ARBA" id="ARBA00007074"/>
    </source>
</evidence>
<keyword evidence="4" id="KW-0788">Thiol protease</keyword>
<keyword evidence="3 6" id="KW-0378">Hydrolase</keyword>
<dbReference type="InterPro" id="IPR051794">
    <property type="entry name" value="PG_Endopeptidase_C40"/>
</dbReference>
<name>A0A1I0SN20_9RHOB</name>
<dbReference type="AlphaFoldDB" id="A0A1I0SN20"/>
<dbReference type="GO" id="GO:0006508">
    <property type="term" value="P:proteolysis"/>
    <property type="evidence" value="ECO:0007669"/>
    <property type="project" value="UniProtKB-KW"/>
</dbReference>